<reference evidence="2" key="2">
    <citation type="submission" date="2022-01" db="EMBL/GenBank/DDBJ databases">
        <authorList>
            <person name="Yamashiro T."/>
            <person name="Shiraishi A."/>
            <person name="Satake H."/>
            <person name="Nakayama K."/>
        </authorList>
    </citation>
    <scope>NUCLEOTIDE SEQUENCE</scope>
</reference>
<keyword evidence="3" id="KW-1185">Reference proteome</keyword>
<feature type="compositionally biased region" description="Low complexity" evidence="1">
    <location>
        <begin position="29"/>
        <end position="44"/>
    </location>
</feature>
<evidence type="ECO:0000313" key="2">
    <source>
        <dbReference type="EMBL" id="GJT70447.1"/>
    </source>
</evidence>
<evidence type="ECO:0000256" key="1">
    <source>
        <dbReference type="SAM" id="MobiDB-lite"/>
    </source>
</evidence>
<evidence type="ECO:0000313" key="3">
    <source>
        <dbReference type="Proteomes" id="UP001151760"/>
    </source>
</evidence>
<organism evidence="2 3">
    <name type="scientific">Tanacetum coccineum</name>
    <dbReference type="NCBI Taxonomy" id="301880"/>
    <lineage>
        <taxon>Eukaryota</taxon>
        <taxon>Viridiplantae</taxon>
        <taxon>Streptophyta</taxon>
        <taxon>Embryophyta</taxon>
        <taxon>Tracheophyta</taxon>
        <taxon>Spermatophyta</taxon>
        <taxon>Magnoliopsida</taxon>
        <taxon>eudicotyledons</taxon>
        <taxon>Gunneridae</taxon>
        <taxon>Pentapetalae</taxon>
        <taxon>asterids</taxon>
        <taxon>campanulids</taxon>
        <taxon>Asterales</taxon>
        <taxon>Asteraceae</taxon>
        <taxon>Asteroideae</taxon>
        <taxon>Anthemideae</taxon>
        <taxon>Anthemidinae</taxon>
        <taxon>Tanacetum</taxon>
    </lineage>
</organism>
<sequence>MVIITRLSNAQDQKFVTIEFLKLNGGEGTSTLGGTSTERGTSTTDNQGIGANTYRVVVNNQGHNSQHNPYGRLTRLEFLKLNGEDVKRMDVGVK</sequence>
<name>A0ABQ5G6I2_9ASTR</name>
<reference evidence="2" key="1">
    <citation type="journal article" date="2022" name="Int. J. Mol. Sci.">
        <title>Draft Genome of Tanacetum Coccineum: Genomic Comparison of Closely Related Tanacetum-Family Plants.</title>
        <authorList>
            <person name="Yamashiro T."/>
            <person name="Shiraishi A."/>
            <person name="Nakayama K."/>
            <person name="Satake H."/>
        </authorList>
    </citation>
    <scope>NUCLEOTIDE SEQUENCE</scope>
</reference>
<comment type="caution">
    <text evidence="2">The sequence shown here is derived from an EMBL/GenBank/DDBJ whole genome shotgun (WGS) entry which is preliminary data.</text>
</comment>
<gene>
    <name evidence="2" type="ORF">Tco_1029733</name>
</gene>
<dbReference type="Proteomes" id="UP001151760">
    <property type="component" value="Unassembled WGS sequence"/>
</dbReference>
<proteinExistence type="predicted"/>
<feature type="region of interest" description="Disordered" evidence="1">
    <location>
        <begin position="27"/>
        <end position="48"/>
    </location>
</feature>
<dbReference type="EMBL" id="BQNB010018078">
    <property type="protein sequence ID" value="GJT70447.1"/>
    <property type="molecule type" value="Genomic_DNA"/>
</dbReference>
<protein>
    <submittedName>
        <fullName evidence="2">Uncharacterized protein</fullName>
    </submittedName>
</protein>
<accession>A0ABQ5G6I2</accession>